<proteinExistence type="inferred from homology"/>
<dbReference type="Pfam" id="PF03660">
    <property type="entry name" value="PHF5"/>
    <property type="match status" value="1"/>
</dbReference>
<dbReference type="PANTHER" id="PTHR13120">
    <property type="entry name" value="PHD FINGER-LIKE DOMAIN-CONTAINING PROTEIN 5A"/>
    <property type="match status" value="1"/>
</dbReference>
<organism evidence="2 3">
    <name type="scientific">Filobasidium floriforme</name>
    <dbReference type="NCBI Taxonomy" id="5210"/>
    <lineage>
        <taxon>Eukaryota</taxon>
        <taxon>Fungi</taxon>
        <taxon>Dikarya</taxon>
        <taxon>Basidiomycota</taxon>
        <taxon>Agaricomycotina</taxon>
        <taxon>Tremellomycetes</taxon>
        <taxon>Filobasidiales</taxon>
        <taxon>Filobasidiaceae</taxon>
        <taxon>Filobasidium</taxon>
    </lineage>
</organism>
<evidence type="ECO:0000313" key="3">
    <source>
        <dbReference type="Proteomes" id="UP000812966"/>
    </source>
</evidence>
<protein>
    <recommendedName>
        <fullName evidence="4">PHF5-like protein</fullName>
    </recommendedName>
</protein>
<comment type="similarity">
    <text evidence="1">Belongs to the PHF5 family.</text>
</comment>
<gene>
    <name evidence="2" type="ORF">FFLO_03668</name>
</gene>
<dbReference type="GO" id="GO:0000398">
    <property type="term" value="P:mRNA splicing, via spliceosome"/>
    <property type="evidence" value="ECO:0007669"/>
    <property type="project" value="InterPro"/>
</dbReference>
<evidence type="ECO:0008006" key="4">
    <source>
        <dbReference type="Google" id="ProtNLM"/>
    </source>
</evidence>
<sequence length="112" mass="12444">MTSFVSIFFHVADLIMCRRQPGIAIGRMCDKCDGKCPICDSYVRPMTLVRICDDCSFGSYAGRCIVCGSHGISNAYYCTECVTLERDRDGCPKIVNLGASRTDAHYERQKLG</sequence>
<name>A0A8K0JQM1_9TREE</name>
<keyword evidence="3" id="KW-1185">Reference proteome</keyword>
<dbReference type="EMBL" id="JABELV010000069">
    <property type="protein sequence ID" value="KAG7532273.1"/>
    <property type="molecule type" value="Genomic_DNA"/>
</dbReference>
<reference evidence="2" key="1">
    <citation type="submission" date="2020-04" db="EMBL/GenBank/DDBJ databases">
        <title>Analysis of mating type loci in Filobasidium floriforme.</title>
        <authorList>
            <person name="Nowrousian M."/>
        </authorList>
    </citation>
    <scope>NUCLEOTIDE SEQUENCE</scope>
    <source>
        <strain evidence="2">CBS 6242</strain>
    </source>
</reference>
<dbReference type="AlphaFoldDB" id="A0A8K0JQM1"/>
<dbReference type="Proteomes" id="UP000812966">
    <property type="component" value="Unassembled WGS sequence"/>
</dbReference>
<dbReference type="InterPro" id="IPR005345">
    <property type="entry name" value="PHF5"/>
</dbReference>
<accession>A0A8K0JQM1</accession>
<evidence type="ECO:0000256" key="1">
    <source>
        <dbReference type="ARBA" id="ARBA00008626"/>
    </source>
</evidence>
<comment type="caution">
    <text evidence="2">The sequence shown here is derived from an EMBL/GenBank/DDBJ whole genome shotgun (WGS) entry which is preliminary data.</text>
</comment>
<evidence type="ECO:0000313" key="2">
    <source>
        <dbReference type="EMBL" id="KAG7532273.1"/>
    </source>
</evidence>
<dbReference type="PIRSF" id="PIRSF016468">
    <property type="entry name" value="PHF5"/>
    <property type="match status" value="1"/>
</dbReference>